<sequence>MKIYETERLIIKPIDLDDAGFILKLYNMPKFIQYIGDKNIRSISDAENYIKARFLPQLQKLGFGNYTITLKENHEIIGAVGVFERDGLPIMDIGFSFLEEYEGKGYAYESAMKVKSIAMDDFGLQQLSAIVAKNNFASQKLIQKLGLVFQKYVTLPGEEEELLYFEYPQNKS</sequence>
<feature type="domain" description="N-acetyltransferase" evidence="1">
    <location>
        <begin position="9"/>
        <end position="170"/>
    </location>
</feature>
<dbReference type="PROSITE" id="PS51186">
    <property type="entry name" value="GNAT"/>
    <property type="match status" value="1"/>
</dbReference>
<dbReference type="InterPro" id="IPR051531">
    <property type="entry name" value="N-acetyltransferase"/>
</dbReference>
<evidence type="ECO:0000313" key="3">
    <source>
        <dbReference type="Proteomes" id="UP000188947"/>
    </source>
</evidence>
<dbReference type="EMBL" id="MPOG01000019">
    <property type="protein sequence ID" value="OOH93126.1"/>
    <property type="molecule type" value="Genomic_DNA"/>
</dbReference>
<dbReference type="Proteomes" id="UP000188947">
    <property type="component" value="Unassembled WGS sequence"/>
</dbReference>
<gene>
    <name evidence="2" type="ORF">BMF97_16755</name>
</gene>
<name>A0A1V3TWP8_ELIME</name>
<dbReference type="RefSeq" id="WP_069215153.1">
    <property type="nucleotide sequence ID" value="NZ_CP016378.1"/>
</dbReference>
<dbReference type="GO" id="GO:0016747">
    <property type="term" value="F:acyltransferase activity, transferring groups other than amino-acyl groups"/>
    <property type="evidence" value="ECO:0007669"/>
    <property type="project" value="InterPro"/>
</dbReference>
<dbReference type="Gene3D" id="3.40.630.30">
    <property type="match status" value="1"/>
</dbReference>
<dbReference type="PANTHER" id="PTHR43792:SF1">
    <property type="entry name" value="N-ACETYLTRANSFERASE DOMAIN-CONTAINING PROTEIN"/>
    <property type="match status" value="1"/>
</dbReference>
<reference evidence="2 3" key="1">
    <citation type="submission" date="2016-11" db="EMBL/GenBank/DDBJ databases">
        <title>Genome sequence and comparative genomic analysis of clinical strain Elizabethkingia meningoseptica 61421 PRCM.</title>
        <authorList>
            <person name="Wang M."/>
            <person name="Hu S."/>
            <person name="Cao L."/>
            <person name="Jiang T."/>
            <person name="Zhou Y."/>
            <person name="Ming D."/>
        </authorList>
    </citation>
    <scope>NUCLEOTIDE SEQUENCE [LARGE SCALE GENOMIC DNA]</scope>
    <source>
        <strain evidence="2 3">61421 PRCM</strain>
    </source>
</reference>
<keyword evidence="3" id="KW-1185">Reference proteome</keyword>
<dbReference type="eggNOG" id="COG1670">
    <property type="taxonomic scope" value="Bacteria"/>
</dbReference>
<dbReference type="PANTHER" id="PTHR43792">
    <property type="entry name" value="GNAT FAMILY, PUTATIVE (AFU_ORTHOLOGUE AFUA_3G00765)-RELATED-RELATED"/>
    <property type="match status" value="1"/>
</dbReference>
<evidence type="ECO:0000313" key="2">
    <source>
        <dbReference type="EMBL" id="OOH93126.1"/>
    </source>
</evidence>
<dbReference type="AlphaFoldDB" id="A0A1V3TWP8"/>
<comment type="caution">
    <text evidence="2">The sequence shown here is derived from an EMBL/GenBank/DDBJ whole genome shotgun (WGS) entry which is preliminary data.</text>
</comment>
<organism evidence="2 3">
    <name type="scientific">Elizabethkingia meningoseptica</name>
    <name type="common">Chryseobacterium meningosepticum</name>
    <dbReference type="NCBI Taxonomy" id="238"/>
    <lineage>
        <taxon>Bacteria</taxon>
        <taxon>Pseudomonadati</taxon>
        <taxon>Bacteroidota</taxon>
        <taxon>Flavobacteriia</taxon>
        <taxon>Flavobacteriales</taxon>
        <taxon>Weeksellaceae</taxon>
        <taxon>Elizabethkingia</taxon>
    </lineage>
</organism>
<dbReference type="InterPro" id="IPR016181">
    <property type="entry name" value="Acyl_CoA_acyltransferase"/>
</dbReference>
<keyword evidence="2" id="KW-0808">Transferase</keyword>
<dbReference type="SUPFAM" id="SSF55729">
    <property type="entry name" value="Acyl-CoA N-acyltransferases (Nat)"/>
    <property type="match status" value="1"/>
</dbReference>
<dbReference type="Pfam" id="PF13302">
    <property type="entry name" value="Acetyltransf_3"/>
    <property type="match status" value="1"/>
</dbReference>
<dbReference type="STRING" id="238.BBD35_05880"/>
<accession>A0A1V3TWP8</accession>
<evidence type="ECO:0000259" key="1">
    <source>
        <dbReference type="PROSITE" id="PS51186"/>
    </source>
</evidence>
<dbReference type="OrthoDB" id="9798081at2"/>
<protein>
    <submittedName>
        <fullName evidence="2">GNAT family N-acetyltransferase</fullName>
    </submittedName>
</protein>
<proteinExistence type="predicted"/>
<dbReference type="InterPro" id="IPR000182">
    <property type="entry name" value="GNAT_dom"/>
</dbReference>